<dbReference type="VEuPathDB" id="VectorBase:LOC119160163"/>
<dbReference type="InterPro" id="IPR024079">
    <property type="entry name" value="MetalloPept_cat_dom_sf"/>
</dbReference>
<keyword evidence="3" id="KW-1185">Reference proteome</keyword>
<gene>
    <name evidence="2" type="ORF">HPB51_013828</name>
</gene>
<dbReference type="Pfam" id="PF01431">
    <property type="entry name" value="Peptidase_M13"/>
    <property type="match status" value="1"/>
</dbReference>
<dbReference type="AlphaFoldDB" id="A0A9J6F4Z0"/>
<evidence type="ECO:0000313" key="3">
    <source>
        <dbReference type="Proteomes" id="UP000821866"/>
    </source>
</evidence>
<dbReference type="PANTHER" id="PTHR11733">
    <property type="entry name" value="ZINC METALLOPROTEASE FAMILY M13 NEPRILYSIN-RELATED"/>
    <property type="match status" value="1"/>
</dbReference>
<dbReference type="GO" id="GO:0005886">
    <property type="term" value="C:plasma membrane"/>
    <property type="evidence" value="ECO:0007669"/>
    <property type="project" value="TreeGrafter"/>
</dbReference>
<dbReference type="Proteomes" id="UP000821866">
    <property type="component" value="Chromosome 1"/>
</dbReference>
<dbReference type="PROSITE" id="PS51885">
    <property type="entry name" value="NEPRILYSIN"/>
    <property type="match status" value="1"/>
</dbReference>
<dbReference type="OrthoDB" id="6503362at2759"/>
<protein>
    <recommendedName>
        <fullName evidence="1">Peptidase M13 C-terminal domain-containing protein</fullName>
    </recommendedName>
</protein>
<evidence type="ECO:0000313" key="2">
    <source>
        <dbReference type="EMBL" id="KAH8041168.1"/>
    </source>
</evidence>
<dbReference type="EMBL" id="JABSTU010000001">
    <property type="protein sequence ID" value="KAH8041168.1"/>
    <property type="molecule type" value="Genomic_DNA"/>
</dbReference>
<dbReference type="PANTHER" id="PTHR11733:SF241">
    <property type="entry name" value="GH26575P-RELATED"/>
    <property type="match status" value="1"/>
</dbReference>
<evidence type="ECO:0000259" key="1">
    <source>
        <dbReference type="Pfam" id="PF01431"/>
    </source>
</evidence>
<dbReference type="SUPFAM" id="SSF55486">
    <property type="entry name" value="Metalloproteases ('zincins'), catalytic domain"/>
    <property type="match status" value="1"/>
</dbReference>
<accession>A0A9J6F4Z0</accession>
<dbReference type="GO" id="GO:0016485">
    <property type="term" value="P:protein processing"/>
    <property type="evidence" value="ECO:0007669"/>
    <property type="project" value="TreeGrafter"/>
</dbReference>
<reference evidence="2" key="1">
    <citation type="journal article" date="2020" name="Cell">
        <title>Large-Scale Comparative Analyses of Tick Genomes Elucidate Their Genetic Diversity and Vector Capacities.</title>
        <authorList>
            <consortium name="Tick Genome and Microbiome Consortium (TIGMIC)"/>
            <person name="Jia N."/>
            <person name="Wang J."/>
            <person name="Shi W."/>
            <person name="Du L."/>
            <person name="Sun Y."/>
            <person name="Zhan W."/>
            <person name="Jiang J.F."/>
            <person name="Wang Q."/>
            <person name="Zhang B."/>
            <person name="Ji P."/>
            <person name="Bell-Sakyi L."/>
            <person name="Cui X.M."/>
            <person name="Yuan T.T."/>
            <person name="Jiang B.G."/>
            <person name="Yang W.F."/>
            <person name="Lam T.T."/>
            <person name="Chang Q.C."/>
            <person name="Ding S.J."/>
            <person name="Wang X.J."/>
            <person name="Zhu J.G."/>
            <person name="Ruan X.D."/>
            <person name="Zhao L."/>
            <person name="Wei J.T."/>
            <person name="Ye R.Z."/>
            <person name="Que T.C."/>
            <person name="Du C.H."/>
            <person name="Zhou Y.H."/>
            <person name="Cheng J.X."/>
            <person name="Dai P.F."/>
            <person name="Guo W.B."/>
            <person name="Han X.H."/>
            <person name="Huang E.J."/>
            <person name="Li L.F."/>
            <person name="Wei W."/>
            <person name="Gao Y.C."/>
            <person name="Liu J.Z."/>
            <person name="Shao H.Z."/>
            <person name="Wang X."/>
            <person name="Wang C.C."/>
            <person name="Yang T.C."/>
            <person name="Huo Q.B."/>
            <person name="Li W."/>
            <person name="Chen H.Y."/>
            <person name="Chen S.E."/>
            <person name="Zhou L.G."/>
            <person name="Ni X.B."/>
            <person name="Tian J.H."/>
            <person name="Sheng Y."/>
            <person name="Liu T."/>
            <person name="Pan Y.S."/>
            <person name="Xia L.Y."/>
            <person name="Li J."/>
            <person name="Zhao F."/>
            <person name="Cao W.C."/>
        </authorList>
    </citation>
    <scope>NUCLEOTIDE SEQUENCE</scope>
    <source>
        <strain evidence="2">Rmic-2018</strain>
    </source>
</reference>
<comment type="caution">
    <text evidence="2">The sequence shown here is derived from an EMBL/GenBank/DDBJ whole genome shotgun (WGS) entry which is preliminary data.</text>
</comment>
<name>A0A9J6F4Z0_RHIMP</name>
<proteinExistence type="predicted"/>
<feature type="domain" description="Peptidase M13 C-terminal" evidence="1">
    <location>
        <begin position="3"/>
        <end position="205"/>
    </location>
</feature>
<dbReference type="InterPro" id="IPR000718">
    <property type="entry name" value="Peptidase_M13"/>
</dbReference>
<reference evidence="2" key="2">
    <citation type="submission" date="2021-09" db="EMBL/GenBank/DDBJ databases">
        <authorList>
            <person name="Jia N."/>
            <person name="Wang J."/>
            <person name="Shi W."/>
            <person name="Du L."/>
            <person name="Sun Y."/>
            <person name="Zhan W."/>
            <person name="Jiang J."/>
            <person name="Wang Q."/>
            <person name="Zhang B."/>
            <person name="Ji P."/>
            <person name="Sakyi L.B."/>
            <person name="Cui X."/>
            <person name="Yuan T."/>
            <person name="Jiang B."/>
            <person name="Yang W."/>
            <person name="Lam T.T.-Y."/>
            <person name="Chang Q."/>
            <person name="Ding S."/>
            <person name="Wang X."/>
            <person name="Zhu J."/>
            <person name="Ruan X."/>
            <person name="Zhao L."/>
            <person name="Wei J."/>
            <person name="Que T."/>
            <person name="Du C."/>
            <person name="Cheng J."/>
            <person name="Dai P."/>
            <person name="Han X."/>
            <person name="Huang E."/>
            <person name="Gao Y."/>
            <person name="Liu J."/>
            <person name="Shao H."/>
            <person name="Ye R."/>
            <person name="Li L."/>
            <person name="Wei W."/>
            <person name="Wang X."/>
            <person name="Wang C."/>
            <person name="Huo Q."/>
            <person name="Li W."/>
            <person name="Guo W."/>
            <person name="Chen H."/>
            <person name="Chen S."/>
            <person name="Zhou L."/>
            <person name="Zhou L."/>
            <person name="Ni X."/>
            <person name="Tian J."/>
            <person name="Zhou Y."/>
            <person name="Sheng Y."/>
            <person name="Liu T."/>
            <person name="Pan Y."/>
            <person name="Xia L."/>
            <person name="Li J."/>
            <person name="Zhao F."/>
            <person name="Cao W."/>
        </authorList>
    </citation>
    <scope>NUCLEOTIDE SEQUENCE</scope>
    <source>
        <strain evidence="2">Rmic-2018</strain>
        <tissue evidence="2">Larvae</tissue>
    </source>
</reference>
<sequence length="207" mass="23433">MSNAFFHDDTATVQLQPTLLQMPLYADSLPVSLRYAGLGYVLMHQMMHALNDIFPLLEGDLQDPNLQSHPSIQERNRRVRCLRNFHREESASLGNALSRYKYSDWFRGFATAPYLYEAVFEPSGNAVGRTSRAQREERLEGIEELSAEQLFFVGLCSTLCASGDSDTTPALAEERCNVPLMHMPQFQSAFRCVAGQPMIPTTRCSFW</sequence>
<organism evidence="2 3">
    <name type="scientific">Rhipicephalus microplus</name>
    <name type="common">Cattle tick</name>
    <name type="synonym">Boophilus microplus</name>
    <dbReference type="NCBI Taxonomy" id="6941"/>
    <lineage>
        <taxon>Eukaryota</taxon>
        <taxon>Metazoa</taxon>
        <taxon>Ecdysozoa</taxon>
        <taxon>Arthropoda</taxon>
        <taxon>Chelicerata</taxon>
        <taxon>Arachnida</taxon>
        <taxon>Acari</taxon>
        <taxon>Parasitiformes</taxon>
        <taxon>Ixodida</taxon>
        <taxon>Ixodoidea</taxon>
        <taxon>Ixodidae</taxon>
        <taxon>Rhipicephalinae</taxon>
        <taxon>Rhipicephalus</taxon>
        <taxon>Boophilus</taxon>
    </lineage>
</organism>
<dbReference type="GO" id="GO:0004222">
    <property type="term" value="F:metalloendopeptidase activity"/>
    <property type="evidence" value="ECO:0007669"/>
    <property type="project" value="InterPro"/>
</dbReference>
<dbReference type="InterPro" id="IPR018497">
    <property type="entry name" value="Peptidase_M13_C"/>
</dbReference>
<dbReference type="Gene3D" id="3.40.390.10">
    <property type="entry name" value="Collagenase (Catalytic Domain)"/>
    <property type="match status" value="1"/>
</dbReference>